<organism evidence="1 2">
    <name type="scientific">Exidia glandulosa HHB12029</name>
    <dbReference type="NCBI Taxonomy" id="1314781"/>
    <lineage>
        <taxon>Eukaryota</taxon>
        <taxon>Fungi</taxon>
        <taxon>Dikarya</taxon>
        <taxon>Basidiomycota</taxon>
        <taxon>Agaricomycotina</taxon>
        <taxon>Agaricomycetes</taxon>
        <taxon>Auriculariales</taxon>
        <taxon>Exidiaceae</taxon>
        <taxon>Exidia</taxon>
    </lineage>
</organism>
<reference evidence="1 2" key="1">
    <citation type="journal article" date="2016" name="Mol. Biol. Evol.">
        <title>Comparative Genomics of Early-Diverging Mushroom-Forming Fungi Provides Insights into the Origins of Lignocellulose Decay Capabilities.</title>
        <authorList>
            <person name="Nagy L.G."/>
            <person name="Riley R."/>
            <person name="Tritt A."/>
            <person name="Adam C."/>
            <person name="Daum C."/>
            <person name="Floudas D."/>
            <person name="Sun H."/>
            <person name="Yadav J.S."/>
            <person name="Pangilinan J."/>
            <person name="Larsson K.H."/>
            <person name="Matsuura K."/>
            <person name="Barry K."/>
            <person name="Labutti K."/>
            <person name="Kuo R."/>
            <person name="Ohm R.A."/>
            <person name="Bhattacharya S.S."/>
            <person name="Shirouzu T."/>
            <person name="Yoshinaga Y."/>
            <person name="Martin F.M."/>
            <person name="Grigoriev I.V."/>
            <person name="Hibbett D.S."/>
        </authorList>
    </citation>
    <scope>NUCLEOTIDE SEQUENCE [LARGE SCALE GENOMIC DNA]</scope>
    <source>
        <strain evidence="1 2">HHB12029</strain>
    </source>
</reference>
<dbReference type="InParanoid" id="A0A166B0C8"/>
<keyword evidence="2" id="KW-1185">Reference proteome</keyword>
<dbReference type="EMBL" id="KV425938">
    <property type="protein sequence ID" value="KZV96779.1"/>
    <property type="molecule type" value="Genomic_DNA"/>
</dbReference>
<name>A0A166B0C8_EXIGL</name>
<sequence length="82" mass="8946">MRTPSLTTLLKQSLVVTPVLVVLMIIPPNDALYTSLKALFVVSVIILVIPSDDELDVSLIRANPFDAPRSGDSDGLRFYCLS</sequence>
<accession>A0A166B0C8</accession>
<dbReference type="AlphaFoldDB" id="A0A166B0C8"/>
<evidence type="ECO:0000313" key="1">
    <source>
        <dbReference type="EMBL" id="KZV96779.1"/>
    </source>
</evidence>
<evidence type="ECO:0000313" key="2">
    <source>
        <dbReference type="Proteomes" id="UP000077266"/>
    </source>
</evidence>
<gene>
    <name evidence="1" type="ORF">EXIGLDRAFT_765018</name>
</gene>
<protein>
    <submittedName>
        <fullName evidence="1">Uncharacterized protein</fullName>
    </submittedName>
</protein>
<proteinExistence type="predicted"/>
<dbReference type="Proteomes" id="UP000077266">
    <property type="component" value="Unassembled WGS sequence"/>
</dbReference>